<feature type="domain" description="Ferric oxidoreductase" evidence="6">
    <location>
        <begin position="90"/>
        <end position="180"/>
    </location>
</feature>
<keyword evidence="4 5" id="KW-0472">Membrane</keyword>
<dbReference type="GO" id="GO:0016020">
    <property type="term" value="C:membrane"/>
    <property type="evidence" value="ECO:0007669"/>
    <property type="project" value="UniProtKB-SubCell"/>
</dbReference>
<accession>A0A1S8TER8</accession>
<dbReference type="Pfam" id="PF01794">
    <property type="entry name" value="Ferric_reduct"/>
    <property type="match status" value="1"/>
</dbReference>
<feature type="transmembrane region" description="Helical" evidence="5">
    <location>
        <begin position="203"/>
        <end position="220"/>
    </location>
</feature>
<feature type="transmembrane region" description="Helical" evidence="5">
    <location>
        <begin position="26"/>
        <end position="43"/>
    </location>
</feature>
<gene>
    <name evidence="7" type="ORF">CLPUN_28210</name>
</gene>
<evidence type="ECO:0000256" key="3">
    <source>
        <dbReference type="ARBA" id="ARBA00022989"/>
    </source>
</evidence>
<evidence type="ECO:0000256" key="5">
    <source>
        <dbReference type="SAM" id="Phobius"/>
    </source>
</evidence>
<comment type="caution">
    <text evidence="7">The sequence shown here is derived from an EMBL/GenBank/DDBJ whole genome shotgun (WGS) entry which is preliminary data.</text>
</comment>
<dbReference type="STRING" id="29367.CLPUN_28210"/>
<evidence type="ECO:0000313" key="8">
    <source>
        <dbReference type="Proteomes" id="UP000190890"/>
    </source>
</evidence>
<keyword evidence="8" id="KW-1185">Reference proteome</keyword>
<comment type="subcellular location">
    <subcellularLocation>
        <location evidence="1">Membrane</location>
        <topology evidence="1">Multi-pass membrane protein</topology>
    </subcellularLocation>
</comment>
<proteinExistence type="predicted"/>
<dbReference type="RefSeq" id="WP_077847915.1">
    <property type="nucleotide sequence ID" value="NZ_LZZM01000176.1"/>
</dbReference>
<dbReference type="OrthoDB" id="3174396at2"/>
<protein>
    <submittedName>
        <fullName evidence="7">Ferric reductase like transmembrane component</fullName>
    </submittedName>
</protein>
<feature type="transmembrane region" description="Helical" evidence="5">
    <location>
        <begin position="99"/>
        <end position="123"/>
    </location>
</feature>
<name>A0A1S8TER8_9CLOT</name>
<evidence type="ECO:0000256" key="1">
    <source>
        <dbReference type="ARBA" id="ARBA00004141"/>
    </source>
</evidence>
<feature type="transmembrane region" description="Helical" evidence="5">
    <location>
        <begin position="129"/>
        <end position="152"/>
    </location>
</feature>
<keyword evidence="2 5" id="KW-0812">Transmembrane</keyword>
<organism evidence="7 8">
    <name type="scientific">Clostridium puniceum</name>
    <dbReference type="NCBI Taxonomy" id="29367"/>
    <lineage>
        <taxon>Bacteria</taxon>
        <taxon>Bacillati</taxon>
        <taxon>Bacillota</taxon>
        <taxon>Clostridia</taxon>
        <taxon>Eubacteriales</taxon>
        <taxon>Clostridiaceae</taxon>
        <taxon>Clostridium</taxon>
    </lineage>
</organism>
<evidence type="ECO:0000256" key="2">
    <source>
        <dbReference type="ARBA" id="ARBA00022692"/>
    </source>
</evidence>
<keyword evidence="3 5" id="KW-1133">Transmembrane helix</keyword>
<sequence length="237" mass="27067">MLILISILLMSIFIVLFHKQIKRHSNIFYIISGIIAIGFVLYFELNLSSKVPNDINKYVVSIFSRSAVSTALFTIVMYTGALNKKMNITKKLLSIRGELSIIACILTLGHNVLYGITNFAILFTNPTSFTWLKLIASIISVVLITIMLPLMITSFPSVRKRIPFKKWKAIQRFAYVFYGLIYAHVMCLYIPKIQGGRLFDVLIYTLIFGGYFVARIYKFVRDKEIKVKSKLSLSPNV</sequence>
<feature type="transmembrane region" description="Helical" evidence="5">
    <location>
        <begin position="55"/>
        <end position="78"/>
    </location>
</feature>
<evidence type="ECO:0000313" key="7">
    <source>
        <dbReference type="EMBL" id="OOM76208.1"/>
    </source>
</evidence>
<evidence type="ECO:0000259" key="6">
    <source>
        <dbReference type="Pfam" id="PF01794"/>
    </source>
</evidence>
<dbReference type="EMBL" id="LZZM01000176">
    <property type="protein sequence ID" value="OOM76208.1"/>
    <property type="molecule type" value="Genomic_DNA"/>
</dbReference>
<feature type="transmembrane region" description="Helical" evidence="5">
    <location>
        <begin position="173"/>
        <end position="191"/>
    </location>
</feature>
<evidence type="ECO:0000256" key="4">
    <source>
        <dbReference type="ARBA" id="ARBA00023136"/>
    </source>
</evidence>
<dbReference type="AlphaFoldDB" id="A0A1S8TER8"/>
<dbReference type="Proteomes" id="UP000190890">
    <property type="component" value="Unassembled WGS sequence"/>
</dbReference>
<dbReference type="InterPro" id="IPR013130">
    <property type="entry name" value="Fe3_Rdtase_TM_dom"/>
</dbReference>
<reference evidence="7 8" key="1">
    <citation type="submission" date="2016-05" db="EMBL/GenBank/DDBJ databases">
        <title>Microbial solvent formation.</title>
        <authorList>
            <person name="Poehlein A."/>
            <person name="Montoya Solano J.D."/>
            <person name="Flitsch S."/>
            <person name="Krabben P."/>
            <person name="Duerre P."/>
            <person name="Daniel R."/>
        </authorList>
    </citation>
    <scope>NUCLEOTIDE SEQUENCE [LARGE SCALE GENOMIC DNA]</scope>
    <source>
        <strain evidence="7 8">DSM 2619</strain>
    </source>
</reference>